<comment type="caution">
    <text evidence="9">The sequence shown here is derived from an EMBL/GenBank/DDBJ whole genome shotgun (WGS) entry which is preliminary data.</text>
</comment>
<keyword evidence="1 7" id="KW-1003">Cell membrane</keyword>
<comment type="similarity">
    <text evidence="7">Belongs to the CrgA family.</text>
</comment>
<evidence type="ECO:0000256" key="6">
    <source>
        <dbReference type="ARBA" id="ARBA00023306"/>
    </source>
</evidence>
<keyword evidence="2 7" id="KW-0132">Cell division</keyword>
<evidence type="ECO:0000256" key="1">
    <source>
        <dbReference type="ARBA" id="ARBA00022475"/>
    </source>
</evidence>
<feature type="transmembrane region" description="Helical" evidence="7">
    <location>
        <begin position="174"/>
        <end position="199"/>
    </location>
</feature>
<dbReference type="RefSeq" id="WP_307202777.1">
    <property type="nucleotide sequence ID" value="NZ_JAUTAN010000001.1"/>
</dbReference>
<accession>A0AAJ1X4W5</accession>
<evidence type="ECO:0000256" key="3">
    <source>
        <dbReference type="ARBA" id="ARBA00022692"/>
    </source>
</evidence>
<feature type="compositionally biased region" description="Low complexity" evidence="8">
    <location>
        <begin position="9"/>
        <end position="22"/>
    </location>
</feature>
<feature type="transmembrane region" description="Helical" evidence="7">
    <location>
        <begin position="63"/>
        <end position="85"/>
    </location>
</feature>
<gene>
    <name evidence="7" type="primary">crgA</name>
    <name evidence="9" type="ORF">QE405_003296</name>
</gene>
<dbReference type="AlphaFoldDB" id="A0AAJ1X4W5"/>
<dbReference type="GO" id="GO:0051301">
    <property type="term" value="P:cell division"/>
    <property type="evidence" value="ECO:0007669"/>
    <property type="project" value="UniProtKB-UniRule"/>
</dbReference>
<evidence type="ECO:0000313" key="9">
    <source>
        <dbReference type="EMBL" id="MDQ1106012.1"/>
    </source>
</evidence>
<reference evidence="9" key="1">
    <citation type="submission" date="2023-07" db="EMBL/GenBank/DDBJ databases">
        <title>Functional and genomic diversity of the sorghum phyllosphere microbiome.</title>
        <authorList>
            <person name="Shade A."/>
        </authorList>
    </citation>
    <scope>NUCLEOTIDE SEQUENCE</scope>
    <source>
        <strain evidence="9">SORGH_AS_1067</strain>
    </source>
</reference>
<dbReference type="EMBL" id="JAUTAN010000001">
    <property type="protein sequence ID" value="MDQ1106012.1"/>
    <property type="molecule type" value="Genomic_DNA"/>
</dbReference>
<evidence type="ECO:0000256" key="7">
    <source>
        <dbReference type="HAMAP-Rule" id="MF_00631"/>
    </source>
</evidence>
<dbReference type="HAMAP" id="MF_00631">
    <property type="entry name" value="CrgA"/>
    <property type="match status" value="1"/>
</dbReference>
<evidence type="ECO:0000256" key="4">
    <source>
        <dbReference type="ARBA" id="ARBA00022989"/>
    </source>
</evidence>
<dbReference type="GO" id="GO:0005886">
    <property type="term" value="C:plasma membrane"/>
    <property type="evidence" value="ECO:0007669"/>
    <property type="project" value="UniProtKB-SubCell"/>
</dbReference>
<keyword evidence="6 7" id="KW-0131">Cell cycle</keyword>
<evidence type="ECO:0000313" key="10">
    <source>
        <dbReference type="Proteomes" id="UP001239215"/>
    </source>
</evidence>
<dbReference type="Proteomes" id="UP001239215">
    <property type="component" value="Unassembled WGS sequence"/>
</dbReference>
<organism evidence="9 10">
    <name type="scientific">Nocardioides zeae</name>
    <dbReference type="NCBI Taxonomy" id="1457234"/>
    <lineage>
        <taxon>Bacteria</taxon>
        <taxon>Bacillati</taxon>
        <taxon>Actinomycetota</taxon>
        <taxon>Actinomycetes</taxon>
        <taxon>Propionibacteriales</taxon>
        <taxon>Nocardioidaceae</taxon>
        <taxon>Nocardioides</taxon>
    </lineage>
</organism>
<feature type="region of interest" description="Disordered" evidence="8">
    <location>
        <begin position="1"/>
        <end position="57"/>
    </location>
</feature>
<evidence type="ECO:0000256" key="8">
    <source>
        <dbReference type="SAM" id="MobiDB-lite"/>
    </source>
</evidence>
<proteinExistence type="inferred from homology"/>
<feature type="transmembrane region" description="Helical" evidence="7">
    <location>
        <begin position="146"/>
        <end position="168"/>
    </location>
</feature>
<sequence length="203" mass="21905">MSKSQSDPESTSEAAETSAATSKTKRASKASAKDTTPATASAPGGLRGRLQSRRDPLAGERPPLLSVRFVLMVLLVVAGIAWIALTWRSLGLDNYDQWGLIPAEEKPRRWVWELGLWNYAIGFGAILLGLVVGAHRSTPLGRGNGVVVGMLACFGIGLVWICTFYLFADDISSIWVFGALGQWNLVVGIAFMAVGFSYATKWE</sequence>
<dbReference type="Pfam" id="PF06781">
    <property type="entry name" value="CrgA"/>
    <property type="match status" value="1"/>
</dbReference>
<keyword evidence="5 7" id="KW-0472">Membrane</keyword>
<feature type="transmembrane region" description="Helical" evidence="7">
    <location>
        <begin position="116"/>
        <end position="134"/>
    </location>
</feature>
<evidence type="ECO:0000256" key="2">
    <source>
        <dbReference type="ARBA" id="ARBA00022618"/>
    </source>
</evidence>
<comment type="caution">
    <text evidence="7">Lacks conserved residue(s) required for the propagation of feature annotation.</text>
</comment>
<evidence type="ECO:0000256" key="5">
    <source>
        <dbReference type="ARBA" id="ARBA00023136"/>
    </source>
</evidence>
<name>A0AAJ1X4W5_9ACTN</name>
<keyword evidence="4 7" id="KW-1133">Transmembrane helix</keyword>
<dbReference type="InterPro" id="IPR009619">
    <property type="entry name" value="CrgA"/>
</dbReference>
<keyword evidence="3 7" id="KW-0812">Transmembrane</keyword>
<comment type="subcellular location">
    <subcellularLocation>
        <location evidence="7">Cell membrane</location>
        <topology evidence="7">Multi-pass membrane protein</topology>
    </subcellularLocation>
</comment>
<comment type="function">
    <text evidence="7">Involved in cell division.</text>
</comment>
<protein>
    <recommendedName>
        <fullName evidence="7">Cell division protein CrgA</fullName>
    </recommendedName>
</protein>